<dbReference type="PANTHER" id="PTHR16943:SF8">
    <property type="entry name" value="2-METHYLCITRATE DEHYDRATASE"/>
    <property type="match status" value="1"/>
</dbReference>
<evidence type="ECO:0000259" key="2">
    <source>
        <dbReference type="Pfam" id="PF03972"/>
    </source>
</evidence>
<dbReference type="InterPro" id="IPR045337">
    <property type="entry name" value="MmgE_PrpD_C"/>
</dbReference>
<evidence type="ECO:0000313" key="5">
    <source>
        <dbReference type="Proteomes" id="UP001500363"/>
    </source>
</evidence>
<organism evidence="4 5">
    <name type="scientific">Kribbella lupini</name>
    <dbReference type="NCBI Taxonomy" id="291602"/>
    <lineage>
        <taxon>Bacteria</taxon>
        <taxon>Bacillati</taxon>
        <taxon>Actinomycetota</taxon>
        <taxon>Actinomycetes</taxon>
        <taxon>Propionibacteriales</taxon>
        <taxon>Kribbellaceae</taxon>
        <taxon>Kribbella</taxon>
    </lineage>
</organism>
<dbReference type="Gene3D" id="3.30.1330.120">
    <property type="entry name" value="2-methylcitrate dehydratase PrpD"/>
    <property type="match status" value="1"/>
</dbReference>
<feature type="domain" description="MmgE/PrpD N-terminal" evidence="2">
    <location>
        <begin position="12"/>
        <end position="252"/>
    </location>
</feature>
<dbReference type="EMBL" id="BAAANC010000005">
    <property type="protein sequence ID" value="GAA1559883.1"/>
    <property type="molecule type" value="Genomic_DNA"/>
</dbReference>
<name>A0ABP4NGA1_9ACTN</name>
<sequence>MTAATVAGPTTDLAGLAAGLDAAALPARVTEVTGHCLTDFIAVAALGGGVDSSAPVLATIGSLSLGGPITVIGRAAGASAEHAALLNGTFAHTLDFDDTNIGAKLHPGAPVIAAALAAAEYGDSTGPDLVAGIVAGYEVTCRIGRALGEGAYDRGFHPTAVAGTFGAAAGAGRVLGASETEIRAALGVAGSMAAGSMQFLGNGSWNKRLHPGLAARNGLLAALLARDGFRGSEQALEGASGALVNYSSEADPAELTRDLGSGWLMLDTGFKPYPSCRLTHTPTDLCLQVRDELGRAPVPGEKITVTISPRADSIVGGGQPQKVRPQNVVDAQFSVRYQCAVALLDGEVNWSSYADLRRPDVIALAERLDVVVDPEQALAAAELRVDRAGETVLRLRRDAPRGESGDPANPAVVETKLRQASTGIWSPQRLERLVRLCQAPSDLPSAREWIPLLAAEAGAGAAR</sequence>
<dbReference type="PANTHER" id="PTHR16943">
    <property type="entry name" value="2-METHYLCITRATE DEHYDRATASE-RELATED"/>
    <property type="match status" value="1"/>
</dbReference>
<dbReference type="Pfam" id="PF03972">
    <property type="entry name" value="MmgE_PrpD_N"/>
    <property type="match status" value="1"/>
</dbReference>
<evidence type="ECO:0000259" key="3">
    <source>
        <dbReference type="Pfam" id="PF19305"/>
    </source>
</evidence>
<dbReference type="InterPro" id="IPR042188">
    <property type="entry name" value="MmgE/PrpD_sf_2"/>
</dbReference>
<comment type="similarity">
    <text evidence="1">Belongs to the PrpD family.</text>
</comment>
<gene>
    <name evidence="4" type="ORF">GCM10009741_76290</name>
</gene>
<protein>
    <submittedName>
        <fullName evidence="4">MmgE/PrpD family protein</fullName>
    </submittedName>
</protein>
<dbReference type="SUPFAM" id="SSF103378">
    <property type="entry name" value="2-methylcitrate dehydratase PrpD"/>
    <property type="match status" value="1"/>
</dbReference>
<evidence type="ECO:0000256" key="1">
    <source>
        <dbReference type="ARBA" id="ARBA00006174"/>
    </source>
</evidence>
<dbReference type="InterPro" id="IPR036148">
    <property type="entry name" value="MmgE/PrpD_sf"/>
</dbReference>
<feature type="domain" description="MmgE/PrpD C-terminal" evidence="3">
    <location>
        <begin position="273"/>
        <end position="435"/>
    </location>
</feature>
<reference evidence="5" key="1">
    <citation type="journal article" date="2019" name="Int. J. Syst. Evol. Microbiol.">
        <title>The Global Catalogue of Microorganisms (GCM) 10K type strain sequencing project: providing services to taxonomists for standard genome sequencing and annotation.</title>
        <authorList>
            <consortium name="The Broad Institute Genomics Platform"/>
            <consortium name="The Broad Institute Genome Sequencing Center for Infectious Disease"/>
            <person name="Wu L."/>
            <person name="Ma J."/>
        </authorList>
    </citation>
    <scope>NUCLEOTIDE SEQUENCE [LARGE SCALE GENOMIC DNA]</scope>
    <source>
        <strain evidence="5">JCM 14303</strain>
    </source>
</reference>
<dbReference type="RefSeq" id="WP_344183191.1">
    <property type="nucleotide sequence ID" value="NZ_BAAANC010000005.1"/>
</dbReference>
<dbReference type="Gene3D" id="1.10.4100.10">
    <property type="entry name" value="2-methylcitrate dehydratase PrpD"/>
    <property type="match status" value="1"/>
</dbReference>
<dbReference type="InterPro" id="IPR045336">
    <property type="entry name" value="MmgE_PrpD_N"/>
</dbReference>
<dbReference type="InterPro" id="IPR005656">
    <property type="entry name" value="MmgE_PrpD"/>
</dbReference>
<dbReference type="Proteomes" id="UP001500363">
    <property type="component" value="Unassembled WGS sequence"/>
</dbReference>
<comment type="caution">
    <text evidence="4">The sequence shown here is derived from an EMBL/GenBank/DDBJ whole genome shotgun (WGS) entry which is preliminary data.</text>
</comment>
<dbReference type="Pfam" id="PF19305">
    <property type="entry name" value="MmgE_PrpD_C"/>
    <property type="match status" value="1"/>
</dbReference>
<keyword evidence="5" id="KW-1185">Reference proteome</keyword>
<dbReference type="InterPro" id="IPR042183">
    <property type="entry name" value="MmgE/PrpD_sf_1"/>
</dbReference>
<proteinExistence type="inferred from homology"/>
<accession>A0ABP4NGA1</accession>
<evidence type="ECO:0000313" key="4">
    <source>
        <dbReference type="EMBL" id="GAA1559883.1"/>
    </source>
</evidence>